<dbReference type="Proteomes" id="UP000184356">
    <property type="component" value="Unassembled WGS sequence"/>
</dbReference>
<evidence type="ECO:0000313" key="2">
    <source>
        <dbReference type="Proteomes" id="UP000184356"/>
    </source>
</evidence>
<sequence length="265" mass="30397">MSSQGVSQKATREQVLNNLLQYSIDTGDLQRAERMCADDSMPVQKMDYILRQNIVESYPDAKRWFVQDFDIVRSIPADPPSSKQVVLMDFIIPLHIQYKRLSGLYFQESQKDIDSSERDRVLSSLYVDVPTTFAQFDRIVEPLSGLNMFLTEADKLGRPGDLVLMEIGFQFIKHRDLLRFWAKRFKDLGIDSSTCSCGVEPEYALSGACLQTIADFDIAEERKKERRVDRFSLKDLDRICDWQGHTFAKRVINAKVEHILAGGSL</sequence>
<dbReference type="RefSeq" id="XP_040705359.1">
    <property type="nucleotide sequence ID" value="XM_040851963.1"/>
</dbReference>
<protein>
    <submittedName>
        <fullName evidence="1">Uncharacterized protein</fullName>
    </submittedName>
</protein>
<accession>A0A1L9TQH7</accession>
<dbReference type="AlphaFoldDB" id="A0A1L9TQH7"/>
<organism evidence="1 2">
    <name type="scientific">Aspergillus sydowii CBS 593.65</name>
    <dbReference type="NCBI Taxonomy" id="1036612"/>
    <lineage>
        <taxon>Eukaryota</taxon>
        <taxon>Fungi</taxon>
        <taxon>Dikarya</taxon>
        <taxon>Ascomycota</taxon>
        <taxon>Pezizomycotina</taxon>
        <taxon>Eurotiomycetes</taxon>
        <taxon>Eurotiomycetidae</taxon>
        <taxon>Eurotiales</taxon>
        <taxon>Aspergillaceae</taxon>
        <taxon>Aspergillus</taxon>
        <taxon>Aspergillus subgen. Nidulantes</taxon>
    </lineage>
</organism>
<gene>
    <name evidence="1" type="ORF">ASPSYDRAFT_88094</name>
</gene>
<dbReference type="GeneID" id="63768036"/>
<reference evidence="2" key="1">
    <citation type="journal article" date="2017" name="Genome Biol.">
        <title>Comparative genomics reveals high biological diversity and specific adaptations in the industrially and medically important fungal genus Aspergillus.</title>
        <authorList>
            <person name="de Vries R.P."/>
            <person name="Riley R."/>
            <person name="Wiebenga A."/>
            <person name="Aguilar-Osorio G."/>
            <person name="Amillis S."/>
            <person name="Uchima C.A."/>
            <person name="Anderluh G."/>
            <person name="Asadollahi M."/>
            <person name="Askin M."/>
            <person name="Barry K."/>
            <person name="Battaglia E."/>
            <person name="Bayram O."/>
            <person name="Benocci T."/>
            <person name="Braus-Stromeyer S.A."/>
            <person name="Caldana C."/>
            <person name="Canovas D."/>
            <person name="Cerqueira G.C."/>
            <person name="Chen F."/>
            <person name="Chen W."/>
            <person name="Choi C."/>
            <person name="Clum A."/>
            <person name="Dos Santos R.A."/>
            <person name="Damasio A.R."/>
            <person name="Diallinas G."/>
            <person name="Emri T."/>
            <person name="Fekete E."/>
            <person name="Flipphi M."/>
            <person name="Freyberg S."/>
            <person name="Gallo A."/>
            <person name="Gournas C."/>
            <person name="Habgood R."/>
            <person name="Hainaut M."/>
            <person name="Harispe M.L."/>
            <person name="Henrissat B."/>
            <person name="Hilden K.S."/>
            <person name="Hope R."/>
            <person name="Hossain A."/>
            <person name="Karabika E."/>
            <person name="Karaffa L."/>
            <person name="Karanyi Z."/>
            <person name="Krasevec N."/>
            <person name="Kuo A."/>
            <person name="Kusch H."/>
            <person name="LaButti K."/>
            <person name="Lagendijk E.L."/>
            <person name="Lapidus A."/>
            <person name="Levasseur A."/>
            <person name="Lindquist E."/>
            <person name="Lipzen A."/>
            <person name="Logrieco A.F."/>
            <person name="MacCabe A."/>
            <person name="Maekelae M.R."/>
            <person name="Malavazi I."/>
            <person name="Melin P."/>
            <person name="Meyer V."/>
            <person name="Mielnichuk N."/>
            <person name="Miskei M."/>
            <person name="Molnar A.P."/>
            <person name="Mule G."/>
            <person name="Ngan C.Y."/>
            <person name="Orejas M."/>
            <person name="Orosz E."/>
            <person name="Ouedraogo J.P."/>
            <person name="Overkamp K.M."/>
            <person name="Park H.-S."/>
            <person name="Perrone G."/>
            <person name="Piumi F."/>
            <person name="Punt P.J."/>
            <person name="Ram A.F."/>
            <person name="Ramon A."/>
            <person name="Rauscher S."/>
            <person name="Record E."/>
            <person name="Riano-Pachon D.M."/>
            <person name="Robert V."/>
            <person name="Roehrig J."/>
            <person name="Ruller R."/>
            <person name="Salamov A."/>
            <person name="Salih N.S."/>
            <person name="Samson R.A."/>
            <person name="Sandor E."/>
            <person name="Sanguinetti M."/>
            <person name="Schuetze T."/>
            <person name="Sepcic K."/>
            <person name="Shelest E."/>
            <person name="Sherlock G."/>
            <person name="Sophianopoulou V."/>
            <person name="Squina F.M."/>
            <person name="Sun H."/>
            <person name="Susca A."/>
            <person name="Todd R.B."/>
            <person name="Tsang A."/>
            <person name="Unkles S.E."/>
            <person name="van de Wiele N."/>
            <person name="van Rossen-Uffink D."/>
            <person name="Oliveira J.V."/>
            <person name="Vesth T.C."/>
            <person name="Visser J."/>
            <person name="Yu J.-H."/>
            <person name="Zhou M."/>
            <person name="Andersen M.R."/>
            <person name="Archer D.B."/>
            <person name="Baker S.E."/>
            <person name="Benoit I."/>
            <person name="Brakhage A.A."/>
            <person name="Braus G.H."/>
            <person name="Fischer R."/>
            <person name="Frisvad J.C."/>
            <person name="Goldman G.H."/>
            <person name="Houbraken J."/>
            <person name="Oakley B."/>
            <person name="Pocsi I."/>
            <person name="Scazzocchio C."/>
            <person name="Seiboth B."/>
            <person name="vanKuyk P.A."/>
            <person name="Wortman J."/>
            <person name="Dyer P.S."/>
            <person name="Grigoriev I.V."/>
        </authorList>
    </citation>
    <scope>NUCLEOTIDE SEQUENCE [LARGE SCALE GENOMIC DNA]</scope>
    <source>
        <strain evidence="2">CBS 593.65</strain>
    </source>
</reference>
<dbReference type="OrthoDB" id="10333864at2759"/>
<name>A0A1L9TQH7_9EURO</name>
<dbReference type="EMBL" id="KV878584">
    <property type="protein sequence ID" value="OJJ61553.1"/>
    <property type="molecule type" value="Genomic_DNA"/>
</dbReference>
<keyword evidence="2" id="KW-1185">Reference proteome</keyword>
<proteinExistence type="predicted"/>
<evidence type="ECO:0000313" key="1">
    <source>
        <dbReference type="EMBL" id="OJJ61553.1"/>
    </source>
</evidence>
<dbReference type="VEuPathDB" id="FungiDB:ASPSYDRAFT_88094"/>